<evidence type="ECO:0008006" key="5">
    <source>
        <dbReference type="Google" id="ProtNLM"/>
    </source>
</evidence>
<dbReference type="Gene3D" id="1.20.58.1100">
    <property type="match status" value="1"/>
</dbReference>
<protein>
    <recommendedName>
        <fullName evidence="5">C2 domain-containing protein</fullName>
    </recommendedName>
</protein>
<gene>
    <name evidence="3" type="ORF">DL546_000055</name>
</gene>
<evidence type="ECO:0000259" key="1">
    <source>
        <dbReference type="PROSITE" id="PS50004"/>
    </source>
</evidence>
<dbReference type="Pfam" id="PF00168">
    <property type="entry name" value="C2"/>
    <property type="match status" value="1"/>
</dbReference>
<accession>A0A420Y4F4</accession>
<dbReference type="SUPFAM" id="SSF49562">
    <property type="entry name" value="C2 domain (Calcium/lipid-binding domain, CaLB)"/>
    <property type="match status" value="1"/>
</dbReference>
<keyword evidence="4" id="KW-1185">Reference proteome</keyword>
<dbReference type="STRING" id="177199.A0A420Y4F4"/>
<dbReference type="PROSITE" id="PS50004">
    <property type="entry name" value="C2"/>
    <property type="match status" value="1"/>
</dbReference>
<dbReference type="PROSITE" id="PS51259">
    <property type="entry name" value="MHD2"/>
    <property type="match status" value="1"/>
</dbReference>
<evidence type="ECO:0000313" key="3">
    <source>
        <dbReference type="EMBL" id="RKU42762.1"/>
    </source>
</evidence>
<dbReference type="InterPro" id="IPR035892">
    <property type="entry name" value="C2_domain_sf"/>
</dbReference>
<evidence type="ECO:0000259" key="2">
    <source>
        <dbReference type="PROSITE" id="PS51259"/>
    </source>
</evidence>
<dbReference type="EMBL" id="QVQW01000051">
    <property type="protein sequence ID" value="RKU42762.1"/>
    <property type="molecule type" value="Genomic_DNA"/>
</dbReference>
<dbReference type="InterPro" id="IPR014772">
    <property type="entry name" value="Munc13_dom-2"/>
</dbReference>
<name>A0A420Y4F4_9PEZI</name>
<dbReference type="Gene3D" id="2.60.40.150">
    <property type="entry name" value="C2 domain"/>
    <property type="match status" value="1"/>
</dbReference>
<feature type="domain" description="C2" evidence="1">
    <location>
        <begin position="16"/>
        <end position="137"/>
    </location>
</feature>
<dbReference type="PANTHER" id="PTHR47263:SF1">
    <property type="entry name" value="C2 DOMAIN PROTEIN (AFU_ORTHOLOGUE AFUA_7G02350)"/>
    <property type="match status" value="1"/>
</dbReference>
<dbReference type="AlphaFoldDB" id="A0A420Y4F4"/>
<sequence length="490" mass="55718">MQALDKLEHDMNVDEAAELLRVEEAAKPKTRRPNKYIFTIKIVEAEDLKACDPNGYSDPYVVLVDEYQTRLAKTKYIEKTLNPRWNASVDIEVTGALNIIATIWDYDTFGNHDYVGRTSLKLDPYHFGDYLPREFWLDLDTQGRLLLRVSMEGERDDIQFYFAKAFRHLKKTERDMVRSITDKLSVEITHTLSRETLRNLLGRNITASIASVWKKRQSTAPANAAVDAEKALEHLYNYFNDNFEIMNLTLTSATMQAVMARLWKDVLMTIENLLVPPLSDKPSTQKPLTQAEVDVVFKWLQSLFTFFNAKDEQGHEQGVPASVLKSAKWHELQSLNFFYFESTETLIRTSEGMAQATAQRAKQVQQAALHNNRLSAPAALGPTFGSIGSMGTIRRGKSIMMNRNLGTMRKAKEEKRKDLQADPSDDMILRILRMRPEAANYLRARHTQKARQEAAAIAQAIVRQSANQGLNTGQPAFGGALYGRNNLPRR</sequence>
<dbReference type="SMART" id="SM00239">
    <property type="entry name" value="C2"/>
    <property type="match status" value="1"/>
</dbReference>
<organism evidence="3 4">
    <name type="scientific">Coniochaeta pulveracea</name>
    <dbReference type="NCBI Taxonomy" id="177199"/>
    <lineage>
        <taxon>Eukaryota</taxon>
        <taxon>Fungi</taxon>
        <taxon>Dikarya</taxon>
        <taxon>Ascomycota</taxon>
        <taxon>Pezizomycotina</taxon>
        <taxon>Sordariomycetes</taxon>
        <taxon>Sordariomycetidae</taxon>
        <taxon>Coniochaetales</taxon>
        <taxon>Coniochaetaceae</taxon>
        <taxon>Coniochaeta</taxon>
    </lineage>
</organism>
<feature type="domain" description="MHD2" evidence="2">
    <location>
        <begin position="229"/>
        <end position="350"/>
    </location>
</feature>
<dbReference type="InterPro" id="IPR052811">
    <property type="entry name" value="Glucose_resp_signaling"/>
</dbReference>
<dbReference type="CDD" id="cd04043">
    <property type="entry name" value="C2_Munc13_fungal"/>
    <property type="match status" value="1"/>
</dbReference>
<dbReference type="PANTHER" id="PTHR47263">
    <property type="entry name" value="ADENYLATE CYCLASE ACTIVATION PROTEIN GIT1"/>
    <property type="match status" value="1"/>
</dbReference>
<dbReference type="Proteomes" id="UP000275385">
    <property type="component" value="Unassembled WGS sequence"/>
</dbReference>
<reference evidence="3 4" key="1">
    <citation type="submission" date="2018-08" db="EMBL/GenBank/DDBJ databases">
        <title>Draft genome of the lignicolous fungus Coniochaeta pulveracea.</title>
        <authorList>
            <person name="Borstlap C.J."/>
            <person name="De Witt R.N."/>
            <person name="Botha A."/>
            <person name="Volschenk H."/>
        </authorList>
    </citation>
    <scope>NUCLEOTIDE SEQUENCE [LARGE SCALE GENOMIC DNA]</scope>
    <source>
        <strain evidence="3 4">CAB683</strain>
    </source>
</reference>
<proteinExistence type="predicted"/>
<dbReference type="InterPro" id="IPR000008">
    <property type="entry name" value="C2_dom"/>
</dbReference>
<evidence type="ECO:0000313" key="4">
    <source>
        <dbReference type="Proteomes" id="UP000275385"/>
    </source>
</evidence>
<comment type="caution">
    <text evidence="3">The sequence shown here is derived from an EMBL/GenBank/DDBJ whole genome shotgun (WGS) entry which is preliminary data.</text>
</comment>
<dbReference type="OrthoDB" id="2015333at2759"/>